<dbReference type="AlphaFoldDB" id="A0A3D9Z9T4"/>
<keyword evidence="8" id="KW-1185">Reference proteome</keyword>
<dbReference type="EMBL" id="QUMO01000002">
    <property type="protein sequence ID" value="REF88026.1"/>
    <property type="molecule type" value="Genomic_DNA"/>
</dbReference>
<feature type="transmembrane region" description="Helical" evidence="6">
    <location>
        <begin position="482"/>
        <end position="498"/>
    </location>
</feature>
<feature type="transmembrane region" description="Helical" evidence="6">
    <location>
        <begin position="284"/>
        <end position="305"/>
    </location>
</feature>
<comment type="subcellular location">
    <subcellularLocation>
        <location evidence="1">Membrane</location>
        <topology evidence="1">Multi-pass membrane protein</topology>
    </subcellularLocation>
</comment>
<keyword evidence="3 6" id="KW-0812">Transmembrane</keyword>
<dbReference type="Gene3D" id="1.10.357.140">
    <property type="entry name" value="UbiA prenyltransferase"/>
    <property type="match status" value="1"/>
</dbReference>
<keyword evidence="4 6" id="KW-1133">Transmembrane helix</keyword>
<comment type="caution">
    <text evidence="7">The sequence shown here is derived from an EMBL/GenBank/DDBJ whole genome shotgun (WGS) entry which is preliminary data.</text>
</comment>
<feature type="transmembrane region" description="Helical" evidence="6">
    <location>
        <begin position="242"/>
        <end position="263"/>
    </location>
</feature>
<name>A0A3D9Z9T4_9HYPH</name>
<dbReference type="GO" id="GO:0016765">
    <property type="term" value="F:transferase activity, transferring alkyl or aryl (other than methyl) groups"/>
    <property type="evidence" value="ECO:0007669"/>
    <property type="project" value="InterPro"/>
</dbReference>
<dbReference type="RefSeq" id="WP_115836153.1">
    <property type="nucleotide sequence ID" value="NZ_CP025086.1"/>
</dbReference>
<dbReference type="InterPro" id="IPR000537">
    <property type="entry name" value="UbiA_prenyltransferase"/>
</dbReference>
<dbReference type="GO" id="GO:0016020">
    <property type="term" value="C:membrane"/>
    <property type="evidence" value="ECO:0007669"/>
    <property type="project" value="UniProtKB-SubCell"/>
</dbReference>
<keyword evidence="2" id="KW-1003">Cell membrane</keyword>
<feature type="transmembrane region" description="Helical" evidence="6">
    <location>
        <begin position="363"/>
        <end position="381"/>
    </location>
</feature>
<evidence type="ECO:0000313" key="7">
    <source>
        <dbReference type="EMBL" id="REF88026.1"/>
    </source>
</evidence>
<reference evidence="7 8" key="1">
    <citation type="submission" date="2018-08" db="EMBL/GenBank/DDBJ databases">
        <title>Genomic Encyclopedia of Type Strains, Phase IV (KMG-IV): sequencing the most valuable type-strain genomes for metagenomic binning, comparative biology and taxonomic classification.</title>
        <authorList>
            <person name="Goeker M."/>
        </authorList>
    </citation>
    <scope>NUCLEOTIDE SEQUENCE [LARGE SCALE GENOMIC DNA]</scope>
    <source>
        <strain evidence="7 8">BW863</strain>
    </source>
</reference>
<keyword evidence="7" id="KW-0808">Transferase</keyword>
<evidence type="ECO:0000256" key="3">
    <source>
        <dbReference type="ARBA" id="ARBA00022692"/>
    </source>
</evidence>
<evidence type="ECO:0000256" key="4">
    <source>
        <dbReference type="ARBA" id="ARBA00022989"/>
    </source>
</evidence>
<gene>
    <name evidence="7" type="ORF">DES32_1667</name>
</gene>
<feature type="transmembrane region" description="Helical" evidence="6">
    <location>
        <begin position="444"/>
        <end position="462"/>
    </location>
</feature>
<dbReference type="Proteomes" id="UP000256900">
    <property type="component" value="Unassembled WGS sequence"/>
</dbReference>
<evidence type="ECO:0000313" key="8">
    <source>
        <dbReference type="Proteomes" id="UP000256900"/>
    </source>
</evidence>
<evidence type="ECO:0000256" key="1">
    <source>
        <dbReference type="ARBA" id="ARBA00004141"/>
    </source>
</evidence>
<evidence type="ECO:0000256" key="2">
    <source>
        <dbReference type="ARBA" id="ARBA00022475"/>
    </source>
</evidence>
<dbReference type="InterPro" id="IPR023214">
    <property type="entry name" value="HAD_sf"/>
</dbReference>
<feature type="transmembrane region" description="Helical" evidence="6">
    <location>
        <begin position="311"/>
        <end position="331"/>
    </location>
</feature>
<keyword evidence="5 6" id="KW-0472">Membrane</keyword>
<dbReference type="Gene3D" id="3.40.50.1000">
    <property type="entry name" value="HAD superfamily/HAD-like"/>
    <property type="match status" value="1"/>
</dbReference>
<organism evidence="7 8">
    <name type="scientific">Methylovirgula ligni</name>
    <dbReference type="NCBI Taxonomy" id="569860"/>
    <lineage>
        <taxon>Bacteria</taxon>
        <taxon>Pseudomonadati</taxon>
        <taxon>Pseudomonadota</taxon>
        <taxon>Alphaproteobacteria</taxon>
        <taxon>Hyphomicrobiales</taxon>
        <taxon>Beijerinckiaceae</taxon>
        <taxon>Methylovirgula</taxon>
    </lineage>
</organism>
<dbReference type="NCBIfam" id="NF006088">
    <property type="entry name" value="PRK08238.1"/>
    <property type="match status" value="1"/>
</dbReference>
<proteinExistence type="predicted"/>
<protein>
    <submittedName>
        <fullName evidence="7">4-hydroxybenzoate polyprenyltransferase</fullName>
    </submittedName>
</protein>
<dbReference type="OrthoDB" id="9803632at2"/>
<sequence>MQPASVEKRPSLSVVAPGNRAPLGYDLSLPLVIDLDGTLLSTDVLHESLLLFLKRRPGEAWKIPGWIFSGRAVVKNRLADVVTDDDIETFPACDEVVELAQKEAERGRKIVLATAADITIAEKIRRRFPFISEVIASADGHNLKGAAKAQTVSAQFPHGFIYAGDSTADLHVWNAATAAIFVGRSSAMEQKIATKTQLAAVLPTKLLNFPTLRRGLRAHQWAKNSLVFVPLILGGKAHDPVAWAYAFGAFVALSLLASVTYLLNDLWDLADDRRHWSKKLRPIASGDLPIASAMLVIAVGGLIAFAIAALIGPACVGVLALYLAISLAYSFWLKREPLVDIFVLASLFTIRLALGLVVTGVVFSPWLFVFSMFIFLSLSAAKRQTEITRMVAHGLTQTPGRGYRAEDGPLVLSLGVGAMLATVLVMVIYLVAYAFPEGFYRHPFFLWGFPIIIFLWLSRIWLLCHRGELNDDPVAFALKDRLSLAYGAAMVAMFAAALL</sequence>
<dbReference type="SUPFAM" id="SSF56784">
    <property type="entry name" value="HAD-like"/>
    <property type="match status" value="1"/>
</dbReference>
<dbReference type="InterPro" id="IPR044878">
    <property type="entry name" value="UbiA_sf"/>
</dbReference>
<evidence type="ECO:0000256" key="5">
    <source>
        <dbReference type="ARBA" id="ARBA00023136"/>
    </source>
</evidence>
<dbReference type="InterPro" id="IPR036412">
    <property type="entry name" value="HAD-like_sf"/>
</dbReference>
<dbReference type="CDD" id="cd13963">
    <property type="entry name" value="PT_UbiA_2"/>
    <property type="match status" value="1"/>
</dbReference>
<dbReference type="Pfam" id="PF01040">
    <property type="entry name" value="UbiA"/>
    <property type="match status" value="1"/>
</dbReference>
<accession>A0A3D9Z9T4</accession>
<evidence type="ECO:0000256" key="6">
    <source>
        <dbReference type="SAM" id="Phobius"/>
    </source>
</evidence>
<feature type="transmembrane region" description="Helical" evidence="6">
    <location>
        <begin position="410"/>
        <end position="432"/>
    </location>
</feature>